<keyword evidence="2" id="KW-0472">Membrane</keyword>
<feature type="domain" description="Band 7" evidence="3">
    <location>
        <begin position="325"/>
        <end position="532"/>
    </location>
</feature>
<evidence type="ECO:0000256" key="2">
    <source>
        <dbReference type="SAM" id="Phobius"/>
    </source>
</evidence>
<keyword evidence="2" id="KW-1133">Transmembrane helix</keyword>
<dbReference type="AlphaFoldDB" id="A0A6J5FYB6"/>
<feature type="transmembrane region" description="Helical" evidence="2">
    <location>
        <begin position="21"/>
        <end position="42"/>
    </location>
</feature>
<reference evidence="4 5" key="1">
    <citation type="submission" date="2020-04" db="EMBL/GenBank/DDBJ databases">
        <authorList>
            <person name="De Canck E."/>
        </authorList>
    </citation>
    <scope>NUCLEOTIDE SEQUENCE [LARGE SCALE GENOMIC DNA]</scope>
    <source>
        <strain evidence="4 5">LMG 28688</strain>
    </source>
</reference>
<keyword evidence="5" id="KW-1185">Reference proteome</keyword>
<dbReference type="PANTHER" id="PTHR43327:SF10">
    <property type="entry name" value="STOMATIN-LIKE PROTEIN 2, MITOCHONDRIAL"/>
    <property type="match status" value="1"/>
</dbReference>
<feature type="transmembrane region" description="Helical" evidence="2">
    <location>
        <begin position="160"/>
        <end position="181"/>
    </location>
</feature>
<organism evidence="4 5">
    <name type="scientific">Paraburkholderia caffeinitolerans</name>
    <dbReference type="NCBI Taxonomy" id="1723730"/>
    <lineage>
        <taxon>Bacteria</taxon>
        <taxon>Pseudomonadati</taxon>
        <taxon>Pseudomonadota</taxon>
        <taxon>Betaproteobacteria</taxon>
        <taxon>Burkholderiales</taxon>
        <taxon>Burkholderiaceae</taxon>
        <taxon>Paraburkholderia</taxon>
    </lineage>
</organism>
<dbReference type="PANTHER" id="PTHR43327">
    <property type="entry name" value="STOMATIN-LIKE PROTEIN 2, MITOCHONDRIAL"/>
    <property type="match status" value="1"/>
</dbReference>
<dbReference type="InterPro" id="IPR050710">
    <property type="entry name" value="Band7/mec-2_domain"/>
</dbReference>
<dbReference type="GO" id="GO:0016020">
    <property type="term" value="C:membrane"/>
    <property type="evidence" value="ECO:0007669"/>
    <property type="project" value="UniProtKB-SubCell"/>
</dbReference>
<dbReference type="InterPro" id="IPR001107">
    <property type="entry name" value="Band_7"/>
</dbReference>
<feature type="transmembrane region" description="Helical" evidence="2">
    <location>
        <begin position="202"/>
        <end position="223"/>
    </location>
</feature>
<dbReference type="Gene3D" id="3.30.479.30">
    <property type="entry name" value="Band 7 domain"/>
    <property type="match status" value="1"/>
</dbReference>
<dbReference type="SUPFAM" id="SSF117892">
    <property type="entry name" value="Band 7/SPFH domain"/>
    <property type="match status" value="1"/>
</dbReference>
<sequence>MQREATDTAGSYQHASRMLAQIAYAGFALAIAFAAVACWRATRADFRWLAPIAAAALNVALVAAGACRDTAQGGRASAQAGPVLEGDAGRETWWRAAGGFALAGLLRGTWWRTVGGFALTRLRAIRWWPWCVLAGAALSLLLCAATWLVFDKRALASEPLASRIAALACVATLVLAFVTLVGERFFVARATESHAYGVLAGALRVALGTMLGGAACAALDAWARVDARWLAFAAALLPAAIACEWILRVVVSWFMPPRALAARTWFVDSAIAQLLVRPPLSPAEISASLRARYGIDLRQSWVIHSTLRMLPLWCVAVVTLAWLLSGVTILQPDQRAVSERFGAPVAVWQPGLHVGLPWPFGRARVIDNGAVHQIVVSDVTTEARVGAAPLIAADARTPEQLDRLWDVAHPWETNQVIAGGDAQHQNFEVVSADVRLDYRIGPGDAAARAALYRASDVAATVRAIADREVVRYLASHTLDALIEARQTVIAEQLRRTVQQQLDAFGLGIDVVAVVIESVHPPAGASAAWHGVQAAQIRAAASVAQARGLAAGLVGEAQQTALSTVDTAKGSAAETLSAARVQQTTFAADVSAAQAGGRAFAFEYYLRNLTKGLQNANLTVIDDRLVTGNRATIDLRSYNAGDAAGAKRLY</sequence>
<feature type="transmembrane region" description="Helical" evidence="2">
    <location>
        <begin position="127"/>
        <end position="148"/>
    </location>
</feature>
<proteinExistence type="predicted"/>
<comment type="subcellular location">
    <subcellularLocation>
        <location evidence="1">Membrane</location>
        <topology evidence="1">Single-pass membrane protein</topology>
    </subcellularLocation>
</comment>
<dbReference type="Pfam" id="PF01145">
    <property type="entry name" value="Band_7"/>
    <property type="match status" value="1"/>
</dbReference>
<keyword evidence="2" id="KW-0812">Transmembrane</keyword>
<dbReference type="EMBL" id="CADIKL010000010">
    <property type="protein sequence ID" value="CAB3787843.1"/>
    <property type="molecule type" value="Genomic_DNA"/>
</dbReference>
<dbReference type="Proteomes" id="UP000494119">
    <property type="component" value="Unassembled WGS sequence"/>
</dbReference>
<gene>
    <name evidence="4" type="ORF">LMG28688_02558</name>
</gene>
<evidence type="ECO:0000313" key="5">
    <source>
        <dbReference type="Proteomes" id="UP000494119"/>
    </source>
</evidence>
<dbReference type="InterPro" id="IPR036013">
    <property type="entry name" value="Band_7/SPFH_dom_sf"/>
</dbReference>
<protein>
    <recommendedName>
        <fullName evidence="3">Band 7 domain-containing protein</fullName>
    </recommendedName>
</protein>
<name>A0A6J5FYB6_9BURK</name>
<evidence type="ECO:0000256" key="1">
    <source>
        <dbReference type="ARBA" id="ARBA00004167"/>
    </source>
</evidence>
<dbReference type="SMART" id="SM00244">
    <property type="entry name" value="PHB"/>
    <property type="match status" value="1"/>
</dbReference>
<accession>A0A6J5FYB6</accession>
<feature type="transmembrane region" description="Helical" evidence="2">
    <location>
        <begin position="229"/>
        <end position="251"/>
    </location>
</feature>
<dbReference type="RefSeq" id="WP_227875449.1">
    <property type="nucleotide sequence ID" value="NZ_CADIKL010000010.1"/>
</dbReference>
<evidence type="ECO:0000313" key="4">
    <source>
        <dbReference type="EMBL" id="CAB3787843.1"/>
    </source>
</evidence>
<evidence type="ECO:0000259" key="3">
    <source>
        <dbReference type="SMART" id="SM00244"/>
    </source>
</evidence>
<feature type="transmembrane region" description="Helical" evidence="2">
    <location>
        <begin position="48"/>
        <end position="67"/>
    </location>
</feature>
<feature type="transmembrane region" description="Helical" evidence="2">
    <location>
        <begin position="310"/>
        <end position="330"/>
    </location>
</feature>